<reference evidence="2" key="1">
    <citation type="submission" date="2016-10" db="EMBL/GenBank/DDBJ databases">
        <authorList>
            <person name="Varghese N."/>
            <person name="Submissions S."/>
        </authorList>
    </citation>
    <scope>NUCLEOTIDE SEQUENCE [LARGE SCALE GENOMIC DNA]</scope>
    <source>
        <strain evidence="2">DSM 17465</strain>
    </source>
</reference>
<dbReference type="AlphaFoldDB" id="A0A1I7DVB2"/>
<organism evidence="1 2">
    <name type="scientific">Pseudovibrio denitrificans</name>
    <dbReference type="NCBI Taxonomy" id="258256"/>
    <lineage>
        <taxon>Bacteria</taxon>
        <taxon>Pseudomonadati</taxon>
        <taxon>Pseudomonadota</taxon>
        <taxon>Alphaproteobacteria</taxon>
        <taxon>Hyphomicrobiales</taxon>
        <taxon>Stappiaceae</taxon>
        <taxon>Pseudovibrio</taxon>
    </lineage>
</organism>
<keyword evidence="2" id="KW-1185">Reference proteome</keyword>
<accession>A0A1I7DVB2</accession>
<evidence type="ECO:0000313" key="2">
    <source>
        <dbReference type="Proteomes" id="UP000183371"/>
    </source>
</evidence>
<gene>
    <name evidence="1" type="ORF">SAMN05444141_11164</name>
</gene>
<sequence>MTSLSLSSSSVGLQVLQRALFLAPLVCGLKKRIKIGSAPIRNAAVFHSEVVSFGVPLAMECFERPPVFCIKRYILLERNIPRQAHQLQIAILSDGLLLVARQKDFFVRFHPKCFFDLSSFEKRNVFNSSLYTLFVGGFSSFLPRFVSVFVLCEFIRKIFEIFQVVPGPFCVGRINKVRRICPPDVACRWNSRPIQSNGTFQFVEADLGLSLCRASKKGECNE</sequence>
<name>A0A1I7DVB2_9HYPH</name>
<dbReference type="Proteomes" id="UP000183371">
    <property type="component" value="Unassembled WGS sequence"/>
</dbReference>
<protein>
    <submittedName>
        <fullName evidence="1">Uncharacterized protein</fullName>
    </submittedName>
</protein>
<dbReference type="EMBL" id="FPBD01000011">
    <property type="protein sequence ID" value="SFU15618.1"/>
    <property type="molecule type" value="Genomic_DNA"/>
</dbReference>
<proteinExistence type="predicted"/>
<evidence type="ECO:0000313" key="1">
    <source>
        <dbReference type="EMBL" id="SFU15618.1"/>
    </source>
</evidence>